<comment type="subcellular location">
    <subcellularLocation>
        <location evidence="1">Membrane</location>
        <topology evidence="1">Multi-pass membrane protein</topology>
    </subcellularLocation>
</comment>
<evidence type="ECO:0000256" key="9">
    <source>
        <dbReference type="ARBA" id="ARBA00023136"/>
    </source>
</evidence>
<dbReference type="PANTHER" id="PTHR11690:SF1">
    <property type="entry name" value="DEGENERIN LIKE"/>
    <property type="match status" value="1"/>
</dbReference>
<feature type="compositionally biased region" description="Polar residues" evidence="14">
    <location>
        <begin position="511"/>
        <end position="523"/>
    </location>
</feature>
<evidence type="ECO:0000256" key="4">
    <source>
        <dbReference type="ARBA" id="ARBA00022461"/>
    </source>
</evidence>
<keyword evidence="8 13" id="KW-0406">Ion transport</keyword>
<feature type="transmembrane region" description="Helical" evidence="15">
    <location>
        <begin position="462"/>
        <end position="481"/>
    </location>
</feature>
<keyword evidence="10" id="KW-0325">Glycoprotein</keyword>
<evidence type="ECO:0000256" key="3">
    <source>
        <dbReference type="ARBA" id="ARBA00022448"/>
    </source>
</evidence>
<dbReference type="AlphaFoldDB" id="A0A7E4VKZ7"/>
<sequence>MSPSLRSRIAMALPSRPSDICQCHSKDPPPWTGEVHGLSQALLSTTREEQAFWWIVLISCIFGGILMTSQVIQEYVQGPTVTSTTIKLVNSMEFPPIVVCPKIPDAFDFPAILEDIRNIRPNLEEDLARDVIAYFVAGNGLENMDDIPYYNASYLRNLSSIYRDWSRGYTTLEFFDRIQSKFGYKCEDFFYSCGLGTTSYNCCTEIFQPKYVMRRGLCYETVRRLNQTEVGDIGRLIVLLKALPSVTGKIYNYTQPQVIVYVNDNFDYIVDFPRYYLYPYEWNQMRLTARFINLISNNKDCTDQIFGQDAFCFVRNWLDANIVTPLNCTLPYMTDIIPNTTICEHDVVIPVYYDRIQLVQSGTMTTRDVISFLEIPVHCWSMYRRSAVYRPCTRYRTGPRTCIPGCRRWEYTVNLQQAAALTDFNGHMFNLEISFFNLQYENVREIYATSVPSFMSQIGGQFGFFLGLSIITMLQIIITIIRVTTLKIYRQAVIIYKRKTAPPKPPDAETPTDTGTAPQNTDTVIPEEPEPLKS</sequence>
<keyword evidence="3 13" id="KW-0813">Transport</keyword>
<keyword evidence="4 13" id="KW-0894">Sodium channel</keyword>
<reference evidence="17" key="2">
    <citation type="submission" date="2020-10" db="UniProtKB">
        <authorList>
            <consortium name="WormBaseParasite"/>
        </authorList>
    </citation>
    <scope>IDENTIFICATION</scope>
</reference>
<accession>A0A7E4VKZ7</accession>
<evidence type="ECO:0000313" key="17">
    <source>
        <dbReference type="WBParaSite" id="Pan_g21787.t1"/>
    </source>
</evidence>
<evidence type="ECO:0000256" key="14">
    <source>
        <dbReference type="SAM" id="MobiDB-lite"/>
    </source>
</evidence>
<keyword evidence="12 13" id="KW-0407">Ion channel</keyword>
<evidence type="ECO:0000256" key="1">
    <source>
        <dbReference type="ARBA" id="ARBA00004141"/>
    </source>
</evidence>
<keyword evidence="6 15" id="KW-1133">Transmembrane helix</keyword>
<name>A0A7E4VKZ7_PANRE</name>
<dbReference type="GO" id="GO:0005886">
    <property type="term" value="C:plasma membrane"/>
    <property type="evidence" value="ECO:0007669"/>
    <property type="project" value="TreeGrafter"/>
</dbReference>
<keyword evidence="5 13" id="KW-0812">Transmembrane</keyword>
<dbReference type="GO" id="GO:0015280">
    <property type="term" value="F:ligand-gated sodium channel activity"/>
    <property type="evidence" value="ECO:0007669"/>
    <property type="project" value="TreeGrafter"/>
</dbReference>
<proteinExistence type="inferred from homology"/>
<keyword evidence="16" id="KW-1185">Reference proteome</keyword>
<dbReference type="PRINTS" id="PR01078">
    <property type="entry name" value="AMINACHANNEL"/>
</dbReference>
<evidence type="ECO:0000256" key="6">
    <source>
        <dbReference type="ARBA" id="ARBA00022989"/>
    </source>
</evidence>
<keyword evidence="9 15" id="KW-0472">Membrane</keyword>
<dbReference type="Proteomes" id="UP000492821">
    <property type="component" value="Unassembled WGS sequence"/>
</dbReference>
<evidence type="ECO:0000256" key="10">
    <source>
        <dbReference type="ARBA" id="ARBA00023180"/>
    </source>
</evidence>
<dbReference type="Pfam" id="PF00858">
    <property type="entry name" value="ASC"/>
    <property type="match status" value="1"/>
</dbReference>
<feature type="transmembrane region" description="Helical" evidence="15">
    <location>
        <begin position="51"/>
        <end position="72"/>
    </location>
</feature>
<comment type="similarity">
    <text evidence="2 13">Belongs to the amiloride-sensitive sodium channel (TC 1.A.6) family.</text>
</comment>
<evidence type="ECO:0000256" key="11">
    <source>
        <dbReference type="ARBA" id="ARBA00023201"/>
    </source>
</evidence>
<dbReference type="Gene3D" id="1.10.287.770">
    <property type="entry name" value="YojJ-like"/>
    <property type="match status" value="1"/>
</dbReference>
<evidence type="ECO:0000313" key="16">
    <source>
        <dbReference type="Proteomes" id="UP000492821"/>
    </source>
</evidence>
<reference evidence="16" key="1">
    <citation type="journal article" date="2013" name="Genetics">
        <title>The draft genome and transcriptome of Panagrellus redivivus are shaped by the harsh demands of a free-living lifestyle.</title>
        <authorList>
            <person name="Srinivasan J."/>
            <person name="Dillman A.R."/>
            <person name="Macchietto M.G."/>
            <person name="Heikkinen L."/>
            <person name="Lakso M."/>
            <person name="Fracchia K.M."/>
            <person name="Antoshechkin I."/>
            <person name="Mortazavi A."/>
            <person name="Wong G."/>
            <person name="Sternberg P.W."/>
        </authorList>
    </citation>
    <scope>NUCLEOTIDE SEQUENCE [LARGE SCALE GENOMIC DNA]</scope>
    <source>
        <strain evidence="16">MT8872</strain>
    </source>
</reference>
<organism evidence="16 17">
    <name type="scientific">Panagrellus redivivus</name>
    <name type="common">Microworm</name>
    <dbReference type="NCBI Taxonomy" id="6233"/>
    <lineage>
        <taxon>Eukaryota</taxon>
        <taxon>Metazoa</taxon>
        <taxon>Ecdysozoa</taxon>
        <taxon>Nematoda</taxon>
        <taxon>Chromadorea</taxon>
        <taxon>Rhabditida</taxon>
        <taxon>Tylenchina</taxon>
        <taxon>Panagrolaimomorpha</taxon>
        <taxon>Panagrolaimoidea</taxon>
        <taxon>Panagrolaimidae</taxon>
        <taxon>Panagrellus</taxon>
    </lineage>
</organism>
<feature type="region of interest" description="Disordered" evidence="14">
    <location>
        <begin position="500"/>
        <end position="534"/>
    </location>
</feature>
<dbReference type="PANTHER" id="PTHR11690">
    <property type="entry name" value="AMILORIDE-SENSITIVE SODIUM CHANNEL-RELATED"/>
    <property type="match status" value="1"/>
</dbReference>
<dbReference type="WBParaSite" id="Pan_g21787.t1">
    <property type="protein sequence ID" value="Pan_g21787.t1"/>
    <property type="gene ID" value="Pan_g21787"/>
</dbReference>
<keyword evidence="7" id="KW-0915">Sodium</keyword>
<dbReference type="InterPro" id="IPR001873">
    <property type="entry name" value="ENaC"/>
</dbReference>
<evidence type="ECO:0000256" key="13">
    <source>
        <dbReference type="RuleBase" id="RU000679"/>
    </source>
</evidence>
<evidence type="ECO:0000256" key="15">
    <source>
        <dbReference type="SAM" id="Phobius"/>
    </source>
</evidence>
<protein>
    <submittedName>
        <fullName evidence="17">Sodium channel protein Nach</fullName>
    </submittedName>
</protein>
<keyword evidence="11 13" id="KW-0739">Sodium transport</keyword>
<feature type="compositionally biased region" description="Acidic residues" evidence="14">
    <location>
        <begin position="525"/>
        <end position="534"/>
    </location>
</feature>
<evidence type="ECO:0000256" key="12">
    <source>
        <dbReference type="ARBA" id="ARBA00023303"/>
    </source>
</evidence>
<evidence type="ECO:0000256" key="2">
    <source>
        <dbReference type="ARBA" id="ARBA00007193"/>
    </source>
</evidence>
<evidence type="ECO:0000256" key="7">
    <source>
        <dbReference type="ARBA" id="ARBA00023053"/>
    </source>
</evidence>
<evidence type="ECO:0000256" key="8">
    <source>
        <dbReference type="ARBA" id="ARBA00023065"/>
    </source>
</evidence>
<evidence type="ECO:0000256" key="5">
    <source>
        <dbReference type="ARBA" id="ARBA00022692"/>
    </source>
</evidence>